<dbReference type="SMART" id="SM00248">
    <property type="entry name" value="ANK"/>
    <property type="match status" value="4"/>
</dbReference>
<keyword evidence="1" id="KW-0677">Repeat</keyword>
<dbReference type="SUPFAM" id="SSF48403">
    <property type="entry name" value="Ankyrin repeat"/>
    <property type="match status" value="1"/>
</dbReference>
<organism evidence="3">
    <name type="scientific">marine sediment metagenome</name>
    <dbReference type="NCBI Taxonomy" id="412755"/>
    <lineage>
        <taxon>unclassified sequences</taxon>
        <taxon>metagenomes</taxon>
        <taxon>ecological metagenomes</taxon>
    </lineage>
</organism>
<dbReference type="InterPro" id="IPR002110">
    <property type="entry name" value="Ankyrin_rpt"/>
</dbReference>
<dbReference type="PANTHER" id="PTHR24171">
    <property type="entry name" value="ANKYRIN REPEAT DOMAIN-CONTAINING PROTEIN 39-RELATED"/>
    <property type="match status" value="1"/>
</dbReference>
<protein>
    <submittedName>
        <fullName evidence="3">Uncharacterized protein</fullName>
    </submittedName>
</protein>
<dbReference type="InterPro" id="IPR036770">
    <property type="entry name" value="Ankyrin_rpt-contain_sf"/>
</dbReference>
<feature type="non-terminal residue" evidence="3">
    <location>
        <position position="1"/>
    </location>
</feature>
<proteinExistence type="predicted"/>
<dbReference type="PROSITE" id="PS50297">
    <property type="entry name" value="ANK_REP_REGION"/>
    <property type="match status" value="1"/>
</dbReference>
<dbReference type="Gene3D" id="1.25.40.20">
    <property type="entry name" value="Ankyrin repeat-containing domain"/>
    <property type="match status" value="2"/>
</dbReference>
<dbReference type="PROSITE" id="PS50088">
    <property type="entry name" value="ANK_REPEAT"/>
    <property type="match status" value="1"/>
</dbReference>
<dbReference type="EMBL" id="BARV01006471">
    <property type="protein sequence ID" value="GAI13365.1"/>
    <property type="molecule type" value="Genomic_DNA"/>
</dbReference>
<evidence type="ECO:0000256" key="2">
    <source>
        <dbReference type="ARBA" id="ARBA00023043"/>
    </source>
</evidence>
<dbReference type="Pfam" id="PF12796">
    <property type="entry name" value="Ank_2"/>
    <property type="match status" value="2"/>
</dbReference>
<reference evidence="3" key="1">
    <citation type="journal article" date="2014" name="Front. Microbiol.">
        <title>High frequency of phylogenetically diverse reductive dehalogenase-homologous genes in deep subseafloor sedimentary metagenomes.</title>
        <authorList>
            <person name="Kawai M."/>
            <person name="Futagami T."/>
            <person name="Toyoda A."/>
            <person name="Takaki Y."/>
            <person name="Nishi S."/>
            <person name="Hori S."/>
            <person name="Arai W."/>
            <person name="Tsubouchi T."/>
            <person name="Morono Y."/>
            <person name="Uchiyama I."/>
            <person name="Ito T."/>
            <person name="Fujiyama A."/>
            <person name="Inagaki F."/>
            <person name="Takami H."/>
        </authorList>
    </citation>
    <scope>NUCLEOTIDE SEQUENCE</scope>
    <source>
        <strain evidence="3">Expedition CK06-06</strain>
    </source>
</reference>
<comment type="caution">
    <text evidence="3">The sequence shown here is derived from an EMBL/GenBank/DDBJ whole genome shotgun (WGS) entry which is preliminary data.</text>
</comment>
<keyword evidence="2" id="KW-0040">ANK repeat</keyword>
<dbReference type="AlphaFoldDB" id="X1MF95"/>
<name>X1MF95_9ZZZZ</name>
<accession>X1MF95</accession>
<sequence>GLISASVIKEYSSFDEVKRKEYYLLEKSGRGLFVYKEYKIVLTLTGDSQAAEDSPIKIKFYKGEYKDVLKEEDFKLMNGQVRKWEFNPGQIQTLNITLGESGGVKALLEQFPVKVKELSKKEKQQLVQDLIHNKLDKVKALLDSGLDVNMNTFATDSLLMAVCRYSNTEMLKLVLNYNPQINFQDKYGNNALTLAAGNFDNYKGMIPLLLEAGADPDSKVGSSGKINFTTLGKITSRALVSKNKEDYQIIEMFLSHGADPNQAPKTETTPLMQAAYKGNVELVKLFLKYGADPSLKDKQGKTALDMAKKKNYQQVIDLLQ</sequence>
<evidence type="ECO:0000313" key="3">
    <source>
        <dbReference type="EMBL" id="GAI13365.1"/>
    </source>
</evidence>
<evidence type="ECO:0000256" key="1">
    <source>
        <dbReference type="ARBA" id="ARBA00022737"/>
    </source>
</evidence>
<gene>
    <name evidence="3" type="ORF">S06H3_13263</name>
</gene>